<dbReference type="OrthoDB" id="4869960at2759"/>
<sequence>MVVEFSVSFGDAGSSYCYGLTQCVLGLLNRLGLHKKLQKHKGCVNTVSFNADGDILLSGSDDRQVILWDWETGTVKLSFDSGHRNNIFQAKFMPFSDDRSIVTSAADGQVRYSKILESGQVETSMLGKHNGQVHKLAVESGSPFSFYTCGEDGVVKHFDLRTRVATNLFTCKEAKYNLVVYLNAIALDPRNPGLFAVGGMDGYARVYDIRSYRSEGWYNFAQPVDHFCPRHLIENGREGITGLAFSDQSELLVSYCDELIYLFSPDMGLGPNPLTETEEKRPPQVYKGHRNCETVKGVNFYGPKCEYVVSGSDCGQIFIWRKKDGELLREMEADRHVVNCVESHPHLPLMCSSGIESDIKIWTPGGTEELMSPGNMEEVFFLQSKARSSNLDLQRMVVVSPRLLSNGSGLIRLPHRRIQRRDGFGPSSFKFSGDSSLNGRVSYTPHVGASRTVSVRFARQSPSFHEDLPEAPLWLSLLRDIVWSTRSLFSFMAEQPSQLKYIEWPSFTTTLKTATLSLFLVAVFIVALSSVDSALCYILTLILRKAP</sequence>
<evidence type="ECO:0000256" key="4">
    <source>
        <dbReference type="ARBA" id="ARBA00022574"/>
    </source>
</evidence>
<feature type="transmembrane region" description="Helical" evidence="12">
    <location>
        <begin position="516"/>
        <end position="543"/>
    </location>
</feature>
<dbReference type="Proteomes" id="UP000489600">
    <property type="component" value="Unassembled WGS sequence"/>
</dbReference>
<accession>A0A565C7M6</accession>
<dbReference type="GO" id="GO:0006605">
    <property type="term" value="P:protein targeting"/>
    <property type="evidence" value="ECO:0007669"/>
    <property type="project" value="InterPro"/>
</dbReference>
<comment type="caution">
    <text evidence="13">The sequence shown here is derived from an EMBL/GenBank/DDBJ whole genome shotgun (WGS) entry which is preliminary data.</text>
</comment>
<dbReference type="PROSITE" id="PS50082">
    <property type="entry name" value="WD_REPEATS_2"/>
    <property type="match status" value="1"/>
</dbReference>
<dbReference type="SUPFAM" id="SSF50978">
    <property type="entry name" value="WD40 repeat-like"/>
    <property type="match status" value="1"/>
</dbReference>
<evidence type="ECO:0000256" key="11">
    <source>
        <dbReference type="PROSITE-ProRule" id="PRU00221"/>
    </source>
</evidence>
<comment type="similarity">
    <text evidence="2">Belongs to the SecE/SEC61-gamma family.</text>
</comment>
<dbReference type="PROSITE" id="PS50294">
    <property type="entry name" value="WD_REPEATS_REGION"/>
    <property type="match status" value="1"/>
</dbReference>
<evidence type="ECO:0000256" key="1">
    <source>
        <dbReference type="ARBA" id="ARBA00004370"/>
    </source>
</evidence>
<keyword evidence="4 11" id="KW-0853">WD repeat</keyword>
<protein>
    <recommendedName>
        <fullName evidence="15">Anaphase-promoting complex subunit 4 WD40 domain-containing protein</fullName>
    </recommendedName>
</protein>
<dbReference type="InterPro" id="IPR015943">
    <property type="entry name" value="WD40/YVTN_repeat-like_dom_sf"/>
</dbReference>
<name>A0A565C7M6_9BRAS</name>
<dbReference type="InterPro" id="IPR045151">
    <property type="entry name" value="DCAF8"/>
</dbReference>
<dbReference type="PANTHER" id="PTHR15574">
    <property type="entry name" value="WD REPEAT DOMAIN-CONTAINING FAMILY"/>
    <property type="match status" value="1"/>
</dbReference>
<evidence type="ECO:0000313" key="14">
    <source>
        <dbReference type="Proteomes" id="UP000489600"/>
    </source>
</evidence>
<dbReference type="PANTHER" id="PTHR15574:SF59">
    <property type="entry name" value="TRANSDUCIN_WD40 REPEAT-LIKE SUPERFAMILY PROTEIN"/>
    <property type="match status" value="1"/>
</dbReference>
<dbReference type="GO" id="GO:0016020">
    <property type="term" value="C:membrane"/>
    <property type="evidence" value="ECO:0007669"/>
    <property type="project" value="UniProtKB-SubCell"/>
</dbReference>
<evidence type="ECO:0000256" key="2">
    <source>
        <dbReference type="ARBA" id="ARBA00008274"/>
    </source>
</evidence>
<evidence type="ECO:0000256" key="7">
    <source>
        <dbReference type="ARBA" id="ARBA00022927"/>
    </source>
</evidence>
<keyword evidence="10 12" id="KW-0472">Membrane</keyword>
<keyword evidence="8 12" id="KW-1133">Transmembrane helix</keyword>
<feature type="repeat" description="WD" evidence="11">
    <location>
        <begin position="37"/>
        <end position="78"/>
    </location>
</feature>
<evidence type="ECO:0000256" key="5">
    <source>
        <dbReference type="ARBA" id="ARBA00022692"/>
    </source>
</evidence>
<dbReference type="InterPro" id="IPR001901">
    <property type="entry name" value="Translocase_SecE/Sec61-g"/>
</dbReference>
<evidence type="ECO:0008006" key="15">
    <source>
        <dbReference type="Google" id="ProtNLM"/>
    </source>
</evidence>
<comment type="subcellular location">
    <subcellularLocation>
        <location evidence="1">Membrane</location>
    </subcellularLocation>
</comment>
<dbReference type="InterPro" id="IPR001680">
    <property type="entry name" value="WD40_rpt"/>
</dbReference>
<dbReference type="AlphaFoldDB" id="A0A565C7M6"/>
<dbReference type="EMBL" id="CABITT030000007">
    <property type="protein sequence ID" value="VVB09595.1"/>
    <property type="molecule type" value="Genomic_DNA"/>
</dbReference>
<evidence type="ECO:0000256" key="8">
    <source>
        <dbReference type="ARBA" id="ARBA00022989"/>
    </source>
</evidence>
<keyword evidence="9" id="KW-0811">Translocation</keyword>
<evidence type="ECO:0000313" key="13">
    <source>
        <dbReference type="EMBL" id="VVB09595.1"/>
    </source>
</evidence>
<dbReference type="GO" id="GO:0005737">
    <property type="term" value="C:cytoplasm"/>
    <property type="evidence" value="ECO:0007669"/>
    <property type="project" value="TreeGrafter"/>
</dbReference>
<evidence type="ECO:0000256" key="9">
    <source>
        <dbReference type="ARBA" id="ARBA00023010"/>
    </source>
</evidence>
<keyword evidence="5 12" id="KW-0812">Transmembrane</keyword>
<dbReference type="Gene3D" id="2.130.10.10">
    <property type="entry name" value="YVTN repeat-like/Quinoprotein amine dehydrogenase"/>
    <property type="match status" value="1"/>
</dbReference>
<dbReference type="GO" id="GO:0080008">
    <property type="term" value="C:Cul4-RING E3 ubiquitin ligase complex"/>
    <property type="evidence" value="ECO:0007669"/>
    <property type="project" value="TreeGrafter"/>
</dbReference>
<keyword evidence="7" id="KW-0653">Protein transport</keyword>
<proteinExistence type="inferred from homology"/>
<reference evidence="13" key="1">
    <citation type="submission" date="2019-07" db="EMBL/GenBank/DDBJ databases">
        <authorList>
            <person name="Dittberner H."/>
        </authorList>
    </citation>
    <scope>NUCLEOTIDE SEQUENCE [LARGE SCALE GENOMIC DNA]</scope>
</reference>
<keyword evidence="14" id="KW-1185">Reference proteome</keyword>
<evidence type="ECO:0000256" key="12">
    <source>
        <dbReference type="SAM" id="Phobius"/>
    </source>
</evidence>
<organism evidence="13 14">
    <name type="scientific">Arabis nemorensis</name>
    <dbReference type="NCBI Taxonomy" id="586526"/>
    <lineage>
        <taxon>Eukaryota</taxon>
        <taxon>Viridiplantae</taxon>
        <taxon>Streptophyta</taxon>
        <taxon>Embryophyta</taxon>
        <taxon>Tracheophyta</taxon>
        <taxon>Spermatophyta</taxon>
        <taxon>Magnoliopsida</taxon>
        <taxon>eudicotyledons</taxon>
        <taxon>Gunneridae</taxon>
        <taxon>Pentapetalae</taxon>
        <taxon>rosids</taxon>
        <taxon>malvids</taxon>
        <taxon>Brassicales</taxon>
        <taxon>Brassicaceae</taxon>
        <taxon>Arabideae</taxon>
        <taxon>Arabis</taxon>
    </lineage>
</organism>
<evidence type="ECO:0000256" key="10">
    <source>
        <dbReference type="ARBA" id="ARBA00023136"/>
    </source>
</evidence>
<dbReference type="Pfam" id="PF00400">
    <property type="entry name" value="WD40"/>
    <property type="match status" value="2"/>
</dbReference>
<evidence type="ECO:0000256" key="6">
    <source>
        <dbReference type="ARBA" id="ARBA00022737"/>
    </source>
</evidence>
<dbReference type="InterPro" id="IPR036322">
    <property type="entry name" value="WD40_repeat_dom_sf"/>
</dbReference>
<keyword evidence="6" id="KW-0677">Repeat</keyword>
<dbReference type="Pfam" id="PF00584">
    <property type="entry name" value="SecE"/>
    <property type="match status" value="1"/>
</dbReference>
<dbReference type="SMART" id="SM00320">
    <property type="entry name" value="WD40"/>
    <property type="match status" value="7"/>
</dbReference>
<evidence type="ECO:0000256" key="3">
    <source>
        <dbReference type="ARBA" id="ARBA00022448"/>
    </source>
</evidence>
<dbReference type="GO" id="GO:0006886">
    <property type="term" value="P:intracellular protein transport"/>
    <property type="evidence" value="ECO:0007669"/>
    <property type="project" value="InterPro"/>
</dbReference>
<keyword evidence="3" id="KW-0813">Transport</keyword>
<gene>
    <name evidence="13" type="ORF">ANE_LOCUS20039</name>
</gene>